<evidence type="ECO:0000256" key="13">
    <source>
        <dbReference type="ARBA" id="ARBA00022777"/>
    </source>
</evidence>
<feature type="binding site" evidence="19">
    <location>
        <position position="66"/>
    </location>
    <ligand>
        <name>GTP</name>
        <dbReference type="ChEBI" id="CHEBI:37565"/>
    </ligand>
</feature>
<dbReference type="UniPathway" id="UPA00148">
    <property type="reaction ID" value="UER00236"/>
</dbReference>
<feature type="active site" description="GMP-histidine intermediate" evidence="18">
    <location>
        <position position="54"/>
    </location>
</feature>
<gene>
    <name evidence="20" type="ORF">SAMN05421770_103182</name>
</gene>
<dbReference type="OrthoDB" id="9799422at2"/>
<dbReference type="EMBL" id="FZOU01000003">
    <property type="protein sequence ID" value="SNS94707.1"/>
    <property type="molecule type" value="Genomic_DNA"/>
</dbReference>
<dbReference type="EC" id="2.7.7.62" evidence="9"/>
<evidence type="ECO:0000256" key="16">
    <source>
        <dbReference type="ARBA" id="ARBA00029570"/>
    </source>
</evidence>
<dbReference type="Gene3D" id="3.40.50.300">
    <property type="entry name" value="P-loop containing nucleotide triphosphate hydrolases"/>
    <property type="match status" value="1"/>
</dbReference>
<sequence length="180" mass="19444">MQEIQVNPVTLVLGGVRSGKSRYAQQLAARHARVTVIATARRSDDEMNARIDRHQLDRPTTWTTVEEPVQLPAAIRSAATWSDVILVDCLTLYAANLLHLCGSDTDRLDAHFAALGDVLREAPCNLVLVANEVGSGIVPAYELGRRFRDVAGELNQRVAAIADNVLLMVAGLPLVLKGAA</sequence>
<keyword evidence="21" id="KW-1185">Reference proteome</keyword>
<organism evidence="20 21">
    <name type="scientific">Granulicella rosea</name>
    <dbReference type="NCBI Taxonomy" id="474952"/>
    <lineage>
        <taxon>Bacteria</taxon>
        <taxon>Pseudomonadati</taxon>
        <taxon>Acidobacteriota</taxon>
        <taxon>Terriglobia</taxon>
        <taxon>Terriglobales</taxon>
        <taxon>Acidobacteriaceae</taxon>
        <taxon>Granulicella</taxon>
    </lineage>
</organism>
<dbReference type="EC" id="2.7.1.156" evidence="8"/>
<evidence type="ECO:0000256" key="11">
    <source>
        <dbReference type="ARBA" id="ARBA00022679"/>
    </source>
</evidence>
<dbReference type="InterPro" id="IPR003203">
    <property type="entry name" value="CobU/CobP"/>
</dbReference>
<keyword evidence="11 20" id="KW-0808">Transferase</keyword>
<evidence type="ECO:0000256" key="9">
    <source>
        <dbReference type="ARBA" id="ARBA00012523"/>
    </source>
</evidence>
<keyword evidence="12 19" id="KW-0547">Nucleotide-binding</keyword>
<reference evidence="20 21" key="1">
    <citation type="submission" date="2017-06" db="EMBL/GenBank/DDBJ databases">
        <authorList>
            <person name="Kim H.J."/>
            <person name="Triplett B.A."/>
        </authorList>
    </citation>
    <scope>NUCLEOTIDE SEQUENCE [LARGE SCALE GENOMIC DNA]</scope>
    <source>
        <strain evidence="20 21">DSM 18704</strain>
    </source>
</reference>
<keyword evidence="13 20" id="KW-0418">Kinase</keyword>
<dbReference type="NCBIfam" id="NF004469">
    <property type="entry name" value="PRK05800.1"/>
    <property type="match status" value="1"/>
</dbReference>
<evidence type="ECO:0000256" key="1">
    <source>
        <dbReference type="ARBA" id="ARBA00000312"/>
    </source>
</evidence>
<dbReference type="GO" id="GO:0005525">
    <property type="term" value="F:GTP binding"/>
    <property type="evidence" value="ECO:0007669"/>
    <property type="project" value="UniProtKB-KW"/>
</dbReference>
<evidence type="ECO:0000313" key="21">
    <source>
        <dbReference type="Proteomes" id="UP000198356"/>
    </source>
</evidence>
<dbReference type="AlphaFoldDB" id="A0A239IM86"/>
<evidence type="ECO:0000256" key="18">
    <source>
        <dbReference type="PIRSR" id="PIRSR006135-1"/>
    </source>
</evidence>
<dbReference type="Pfam" id="PF02283">
    <property type="entry name" value="CobU"/>
    <property type="match status" value="1"/>
</dbReference>
<keyword evidence="10" id="KW-0169">Cobalamin biosynthesis</keyword>
<comment type="catalytic activity">
    <reaction evidence="2">
        <text>adenosylcob(III)inamide phosphate + GTP + H(+) = adenosylcob(III)inamide-GDP + diphosphate</text>
        <dbReference type="Rhea" id="RHEA:22712"/>
        <dbReference type="ChEBI" id="CHEBI:15378"/>
        <dbReference type="ChEBI" id="CHEBI:33019"/>
        <dbReference type="ChEBI" id="CHEBI:37565"/>
        <dbReference type="ChEBI" id="CHEBI:58502"/>
        <dbReference type="ChEBI" id="CHEBI:60487"/>
        <dbReference type="EC" id="2.7.7.62"/>
    </reaction>
</comment>
<dbReference type="PANTHER" id="PTHR34848:SF1">
    <property type="entry name" value="BIFUNCTIONAL ADENOSYLCOBALAMIN BIOSYNTHESIS PROTEIN COBU"/>
    <property type="match status" value="1"/>
</dbReference>
<comment type="catalytic activity">
    <reaction evidence="3">
        <text>adenosylcob(III)inamide + GTP = adenosylcob(III)inamide phosphate + GDP + H(+)</text>
        <dbReference type="Rhea" id="RHEA:15765"/>
        <dbReference type="ChEBI" id="CHEBI:2480"/>
        <dbReference type="ChEBI" id="CHEBI:15378"/>
        <dbReference type="ChEBI" id="CHEBI:37565"/>
        <dbReference type="ChEBI" id="CHEBI:58189"/>
        <dbReference type="ChEBI" id="CHEBI:58502"/>
        <dbReference type="EC" id="2.7.1.156"/>
    </reaction>
</comment>
<feature type="binding site" evidence="19">
    <location>
        <position position="88"/>
    </location>
    <ligand>
        <name>GTP</name>
        <dbReference type="ChEBI" id="CHEBI:37565"/>
    </ligand>
</feature>
<evidence type="ECO:0000256" key="15">
    <source>
        <dbReference type="ARBA" id="ARBA00023134"/>
    </source>
</evidence>
<dbReference type="GO" id="GO:0009236">
    <property type="term" value="P:cobalamin biosynthetic process"/>
    <property type="evidence" value="ECO:0007669"/>
    <property type="project" value="UniProtKB-UniPathway"/>
</dbReference>
<evidence type="ECO:0000256" key="3">
    <source>
        <dbReference type="ARBA" id="ARBA00001522"/>
    </source>
</evidence>
<evidence type="ECO:0000313" key="20">
    <source>
        <dbReference type="EMBL" id="SNS94707.1"/>
    </source>
</evidence>
<proteinExistence type="inferred from homology"/>
<evidence type="ECO:0000256" key="10">
    <source>
        <dbReference type="ARBA" id="ARBA00022573"/>
    </source>
</evidence>
<comment type="function">
    <text evidence="4">Catalyzes ATP-dependent phosphorylation of adenosylcobinamide and addition of GMP to adenosylcobinamide phosphate.</text>
</comment>
<evidence type="ECO:0000256" key="17">
    <source>
        <dbReference type="ARBA" id="ARBA00030571"/>
    </source>
</evidence>
<evidence type="ECO:0000256" key="4">
    <source>
        <dbReference type="ARBA" id="ARBA00003889"/>
    </source>
</evidence>
<accession>A0A239IM86</accession>
<name>A0A239IM86_9BACT</name>
<dbReference type="RefSeq" id="WP_089408304.1">
    <property type="nucleotide sequence ID" value="NZ_FZOU01000003.1"/>
</dbReference>
<evidence type="ECO:0000256" key="14">
    <source>
        <dbReference type="ARBA" id="ARBA00022840"/>
    </source>
</evidence>
<comment type="pathway">
    <text evidence="5">Cofactor biosynthesis; adenosylcobalamin biosynthesis; adenosylcobalamin from cob(II)yrinate a,c-diamide: step 6/7.</text>
</comment>
<evidence type="ECO:0000256" key="12">
    <source>
        <dbReference type="ARBA" id="ARBA00022741"/>
    </source>
</evidence>
<dbReference type="PANTHER" id="PTHR34848">
    <property type="match status" value="1"/>
</dbReference>
<dbReference type="SUPFAM" id="SSF52540">
    <property type="entry name" value="P-loop containing nucleoside triphosphate hydrolases"/>
    <property type="match status" value="1"/>
</dbReference>
<feature type="binding site" evidence="19">
    <location>
        <begin position="14"/>
        <end position="21"/>
    </location>
    <ligand>
        <name>GTP</name>
        <dbReference type="ChEBI" id="CHEBI:37565"/>
    </ligand>
</feature>
<dbReference type="GO" id="GO:0043752">
    <property type="term" value="F:adenosylcobinamide kinase activity"/>
    <property type="evidence" value="ECO:0007669"/>
    <property type="project" value="UniProtKB-EC"/>
</dbReference>
<keyword evidence="20" id="KW-0548">Nucleotidyltransferase</keyword>
<evidence type="ECO:0000256" key="6">
    <source>
        <dbReference type="ARBA" id="ARBA00005159"/>
    </source>
</evidence>
<keyword evidence="14" id="KW-0067">ATP-binding</keyword>
<evidence type="ECO:0000256" key="8">
    <source>
        <dbReference type="ARBA" id="ARBA00012016"/>
    </source>
</evidence>
<dbReference type="GO" id="GO:0005524">
    <property type="term" value="F:ATP binding"/>
    <property type="evidence" value="ECO:0007669"/>
    <property type="project" value="UniProtKB-KW"/>
</dbReference>
<evidence type="ECO:0000256" key="7">
    <source>
        <dbReference type="ARBA" id="ARBA00007490"/>
    </source>
</evidence>
<dbReference type="GO" id="GO:0008820">
    <property type="term" value="F:cobinamide phosphate guanylyltransferase activity"/>
    <property type="evidence" value="ECO:0007669"/>
    <property type="project" value="UniProtKB-EC"/>
</dbReference>
<dbReference type="CDD" id="cd00544">
    <property type="entry name" value="CobU"/>
    <property type="match status" value="1"/>
</dbReference>
<evidence type="ECO:0000256" key="5">
    <source>
        <dbReference type="ARBA" id="ARBA00004692"/>
    </source>
</evidence>
<feature type="binding site" evidence="19">
    <location>
        <begin position="38"/>
        <end position="40"/>
    </location>
    <ligand>
        <name>GTP</name>
        <dbReference type="ChEBI" id="CHEBI:37565"/>
    </ligand>
</feature>
<protein>
    <recommendedName>
        <fullName evidence="16">Adenosylcobinamide kinase</fullName>
        <ecNumber evidence="8">2.7.1.156</ecNumber>
        <ecNumber evidence="9">2.7.7.62</ecNumber>
    </recommendedName>
    <alternativeName>
        <fullName evidence="17">Adenosylcobinamide-phosphate guanylyltransferase</fullName>
    </alternativeName>
</protein>
<evidence type="ECO:0000256" key="2">
    <source>
        <dbReference type="ARBA" id="ARBA00000711"/>
    </source>
</evidence>
<dbReference type="PIRSF" id="PIRSF006135">
    <property type="entry name" value="CobU"/>
    <property type="match status" value="1"/>
</dbReference>
<comment type="catalytic activity">
    <reaction evidence="1">
        <text>adenosylcob(III)inamide + ATP = adenosylcob(III)inamide phosphate + ADP + H(+)</text>
        <dbReference type="Rhea" id="RHEA:15769"/>
        <dbReference type="ChEBI" id="CHEBI:2480"/>
        <dbReference type="ChEBI" id="CHEBI:15378"/>
        <dbReference type="ChEBI" id="CHEBI:30616"/>
        <dbReference type="ChEBI" id="CHEBI:58502"/>
        <dbReference type="ChEBI" id="CHEBI:456216"/>
        <dbReference type="EC" id="2.7.1.156"/>
    </reaction>
</comment>
<keyword evidence="15 19" id="KW-0342">GTP-binding</keyword>
<dbReference type="InterPro" id="IPR027417">
    <property type="entry name" value="P-loop_NTPase"/>
</dbReference>
<comment type="similarity">
    <text evidence="7">Belongs to the CobU/CobP family.</text>
</comment>
<dbReference type="Proteomes" id="UP000198356">
    <property type="component" value="Unassembled WGS sequence"/>
</dbReference>
<comment type="pathway">
    <text evidence="6">Cofactor biosynthesis; adenosylcobalamin biosynthesis; adenosylcobalamin from cob(II)yrinate a,c-diamide: step 5/7.</text>
</comment>
<evidence type="ECO:0000256" key="19">
    <source>
        <dbReference type="PIRSR" id="PIRSR006135-2"/>
    </source>
</evidence>